<keyword evidence="3" id="KW-1185">Reference proteome</keyword>
<protein>
    <recommendedName>
        <fullName evidence="4">DUF676 domain-containing protein</fullName>
    </recommendedName>
</protein>
<name>A0ABU4KBZ0_9ACTN</name>
<proteinExistence type="predicted"/>
<gene>
    <name evidence="2" type="ORF">R2363_24265</name>
</gene>
<evidence type="ECO:0000256" key="1">
    <source>
        <dbReference type="SAM" id="SignalP"/>
    </source>
</evidence>
<dbReference type="RefSeq" id="WP_319011519.1">
    <property type="nucleotide sequence ID" value="NZ_JAWJZF010000441.1"/>
</dbReference>
<feature type="chain" id="PRO_5047101604" description="DUF676 domain-containing protein" evidence="1">
    <location>
        <begin position="31"/>
        <end position="288"/>
    </location>
</feature>
<dbReference type="SUPFAM" id="SSF53474">
    <property type="entry name" value="alpha/beta-Hydrolases"/>
    <property type="match status" value="1"/>
</dbReference>
<evidence type="ECO:0000313" key="3">
    <source>
        <dbReference type="Proteomes" id="UP001278571"/>
    </source>
</evidence>
<reference evidence="2 3" key="1">
    <citation type="submission" date="2023-10" db="EMBL/GenBank/DDBJ databases">
        <authorList>
            <person name="Wang X.X."/>
        </authorList>
    </citation>
    <scope>NUCLEOTIDE SEQUENCE [LARGE SCALE GENOMIC DNA]</scope>
    <source>
        <strain evidence="2 3">NBRC 12816</strain>
    </source>
</reference>
<dbReference type="InterPro" id="IPR029058">
    <property type="entry name" value="AB_hydrolase_fold"/>
</dbReference>
<sequence length="288" mass="31943">MRVRQRETGLLVTGLTLAAVVLGTVAPAEAAKTPKRHDSKTEDVLLVHGIDWIGEASFDCKSGWKELKKEFKEHYWKGKVRSVAFYKKDKNCDLRIAKAGANDSIEKLGKALAGKIYEEYTSKGRSVDLVGHSMGGLVIREALSGVAKKKRGYPSKLFVEDVVTLGTPHEGTNSSHCWYIPCAEMRKKSSFFKQLQKNPQSAQGTDWTAIASDADEAVGEDTATAGGVKHWVRYKNLPGAKDHSGLRTTRNKTLTVKWRNLPKAATGWRKGDAPLDMTRAALYWHSKW</sequence>
<dbReference type="Proteomes" id="UP001278571">
    <property type="component" value="Unassembled WGS sequence"/>
</dbReference>
<organism evidence="2 3">
    <name type="scientific">Streptomyces roseolus</name>
    <dbReference type="NCBI Taxonomy" id="67358"/>
    <lineage>
        <taxon>Bacteria</taxon>
        <taxon>Bacillati</taxon>
        <taxon>Actinomycetota</taxon>
        <taxon>Actinomycetes</taxon>
        <taxon>Kitasatosporales</taxon>
        <taxon>Streptomycetaceae</taxon>
        <taxon>Streptomyces</taxon>
    </lineage>
</organism>
<dbReference type="Gene3D" id="3.40.50.1820">
    <property type="entry name" value="alpha/beta hydrolase"/>
    <property type="match status" value="1"/>
</dbReference>
<accession>A0ABU4KBZ0</accession>
<comment type="caution">
    <text evidence="2">The sequence shown here is derived from an EMBL/GenBank/DDBJ whole genome shotgun (WGS) entry which is preliminary data.</text>
</comment>
<evidence type="ECO:0008006" key="4">
    <source>
        <dbReference type="Google" id="ProtNLM"/>
    </source>
</evidence>
<feature type="signal peptide" evidence="1">
    <location>
        <begin position="1"/>
        <end position="30"/>
    </location>
</feature>
<dbReference type="Pfam" id="PF02089">
    <property type="entry name" value="Palm_thioest"/>
    <property type="match status" value="1"/>
</dbReference>
<keyword evidence="1" id="KW-0732">Signal</keyword>
<dbReference type="EMBL" id="JAWJZF010000441">
    <property type="protein sequence ID" value="MDX2295283.1"/>
    <property type="molecule type" value="Genomic_DNA"/>
</dbReference>
<evidence type="ECO:0000313" key="2">
    <source>
        <dbReference type="EMBL" id="MDX2295283.1"/>
    </source>
</evidence>